<dbReference type="GeneID" id="119735850"/>
<dbReference type="AlphaFoldDB" id="A0A914AQM9"/>
<reference evidence="2" key="1">
    <citation type="submission" date="2022-11" db="UniProtKB">
        <authorList>
            <consortium name="EnsemblMetazoa"/>
        </authorList>
    </citation>
    <scope>IDENTIFICATION</scope>
</reference>
<evidence type="ECO:0000313" key="2">
    <source>
        <dbReference type="EnsemblMetazoa" id="XP_038065716.1"/>
    </source>
</evidence>
<feature type="region of interest" description="Disordered" evidence="1">
    <location>
        <begin position="80"/>
        <end position="158"/>
    </location>
</feature>
<feature type="compositionally biased region" description="Basic and acidic residues" evidence="1">
    <location>
        <begin position="80"/>
        <end position="93"/>
    </location>
</feature>
<sequence length="158" mass="17401">MGRFKSSYKNALISQYVTYLIYTGVAYAMQNPQYNGTPGTFAITSQRIEEDVIVKMTNDELSEYIPRKGDRVVVKAFARKEKSRTQAEKRKSTLLESLGSKVASKSGKKEPKLLSDTEDESDGCAPGPSDDGRKNNTHKAAETKKGHKSTQAKSASKS</sequence>
<protein>
    <submittedName>
        <fullName evidence="2">Uncharacterized protein</fullName>
    </submittedName>
</protein>
<dbReference type="RefSeq" id="XP_038065716.1">
    <property type="nucleotide sequence ID" value="XM_038209788.1"/>
</dbReference>
<dbReference type="EnsemblMetazoa" id="XM_038209788.1">
    <property type="protein sequence ID" value="XP_038065716.1"/>
    <property type="gene ID" value="LOC119735850"/>
</dbReference>
<feature type="compositionally biased region" description="Basic and acidic residues" evidence="1">
    <location>
        <begin position="130"/>
        <end position="144"/>
    </location>
</feature>
<name>A0A914AQM9_PATMI</name>
<evidence type="ECO:0000256" key="1">
    <source>
        <dbReference type="SAM" id="MobiDB-lite"/>
    </source>
</evidence>
<accession>A0A914AQM9</accession>
<keyword evidence="3" id="KW-1185">Reference proteome</keyword>
<dbReference type="Proteomes" id="UP000887568">
    <property type="component" value="Unplaced"/>
</dbReference>
<organism evidence="2 3">
    <name type="scientific">Patiria miniata</name>
    <name type="common">Bat star</name>
    <name type="synonym">Asterina miniata</name>
    <dbReference type="NCBI Taxonomy" id="46514"/>
    <lineage>
        <taxon>Eukaryota</taxon>
        <taxon>Metazoa</taxon>
        <taxon>Echinodermata</taxon>
        <taxon>Eleutherozoa</taxon>
        <taxon>Asterozoa</taxon>
        <taxon>Asteroidea</taxon>
        <taxon>Valvatacea</taxon>
        <taxon>Valvatida</taxon>
        <taxon>Asterinidae</taxon>
        <taxon>Patiria</taxon>
    </lineage>
</organism>
<evidence type="ECO:0000313" key="3">
    <source>
        <dbReference type="Proteomes" id="UP000887568"/>
    </source>
</evidence>
<dbReference type="OrthoDB" id="5986703at2759"/>
<proteinExistence type="predicted"/>